<keyword evidence="3" id="KW-1185">Reference proteome</keyword>
<dbReference type="EMBL" id="JBJUIK010000003">
    <property type="protein sequence ID" value="KAL3533935.1"/>
    <property type="molecule type" value="Genomic_DNA"/>
</dbReference>
<dbReference type="PANTHER" id="PTHR45376:SF1">
    <property type="entry name" value="CHAPERONE DNAJ-DOMAIN SUPERFAMILY PROTEIN-RELATED"/>
    <property type="match status" value="1"/>
</dbReference>
<feature type="domain" description="J" evidence="1">
    <location>
        <begin position="207"/>
        <end position="268"/>
    </location>
</feature>
<dbReference type="PRINTS" id="PR00625">
    <property type="entry name" value="JDOMAIN"/>
</dbReference>
<evidence type="ECO:0000259" key="1">
    <source>
        <dbReference type="PROSITE" id="PS50076"/>
    </source>
</evidence>
<dbReference type="PROSITE" id="PS50076">
    <property type="entry name" value="DNAJ_2"/>
    <property type="match status" value="1"/>
</dbReference>
<protein>
    <recommendedName>
        <fullName evidence="1">J domain-containing protein</fullName>
    </recommendedName>
</protein>
<dbReference type="InterPro" id="IPR001623">
    <property type="entry name" value="DnaJ_domain"/>
</dbReference>
<dbReference type="Gene3D" id="1.10.287.110">
    <property type="entry name" value="DnaJ domain"/>
    <property type="match status" value="1"/>
</dbReference>
<dbReference type="Pfam" id="PF00226">
    <property type="entry name" value="DnaJ"/>
    <property type="match status" value="1"/>
</dbReference>
<dbReference type="SUPFAM" id="SSF46565">
    <property type="entry name" value="Chaperone J-domain"/>
    <property type="match status" value="1"/>
</dbReference>
<proteinExistence type="predicted"/>
<name>A0ABD3ARX2_9GENT</name>
<evidence type="ECO:0000313" key="3">
    <source>
        <dbReference type="Proteomes" id="UP001630127"/>
    </source>
</evidence>
<sequence>MNRIRIAAIINFEANPFQQRVCFIHSTPILERKRRSHWDSGGGSHWGSRRSYKESRFNSYSKRNRKINAKQELLRNVSSFAEHLFQSWKFDRDDCDPYESRSSSWFRQDFKGDGFKKGKSRNKRQQAWNTRFQFFVEDDDFEVETIFKSAFGGNGYSYFSFINEEPPWRDSSRHTNNHRFYWNWGREYEEEDDSSSESDSLKSDLTSDRLALGLSSSGTLSLEDVKNAYRACALKWHPDRHHGSSKVVAEEKFKHCSAAYQSLCDKLALN</sequence>
<organism evidence="2 3">
    <name type="scientific">Cinchona calisaya</name>
    <dbReference type="NCBI Taxonomy" id="153742"/>
    <lineage>
        <taxon>Eukaryota</taxon>
        <taxon>Viridiplantae</taxon>
        <taxon>Streptophyta</taxon>
        <taxon>Embryophyta</taxon>
        <taxon>Tracheophyta</taxon>
        <taxon>Spermatophyta</taxon>
        <taxon>Magnoliopsida</taxon>
        <taxon>eudicotyledons</taxon>
        <taxon>Gunneridae</taxon>
        <taxon>Pentapetalae</taxon>
        <taxon>asterids</taxon>
        <taxon>lamiids</taxon>
        <taxon>Gentianales</taxon>
        <taxon>Rubiaceae</taxon>
        <taxon>Cinchonoideae</taxon>
        <taxon>Cinchoneae</taxon>
        <taxon>Cinchona</taxon>
    </lineage>
</organism>
<dbReference type="CDD" id="cd06257">
    <property type="entry name" value="DnaJ"/>
    <property type="match status" value="1"/>
</dbReference>
<dbReference type="AlphaFoldDB" id="A0ABD3ARX2"/>
<dbReference type="SMART" id="SM00271">
    <property type="entry name" value="DnaJ"/>
    <property type="match status" value="1"/>
</dbReference>
<dbReference type="Proteomes" id="UP001630127">
    <property type="component" value="Unassembled WGS sequence"/>
</dbReference>
<evidence type="ECO:0000313" key="2">
    <source>
        <dbReference type="EMBL" id="KAL3533935.1"/>
    </source>
</evidence>
<dbReference type="InterPro" id="IPR036869">
    <property type="entry name" value="J_dom_sf"/>
</dbReference>
<comment type="caution">
    <text evidence="2">The sequence shown here is derived from an EMBL/GenBank/DDBJ whole genome shotgun (WGS) entry which is preliminary data.</text>
</comment>
<dbReference type="PANTHER" id="PTHR45376">
    <property type="entry name" value="CHAPERONE DNAJ-DOMAIN SUPERFAMILY PROTEIN-RELATED"/>
    <property type="match status" value="1"/>
</dbReference>
<accession>A0ABD3ARX2</accession>
<reference evidence="2 3" key="1">
    <citation type="submission" date="2024-11" db="EMBL/GenBank/DDBJ databases">
        <title>A near-complete genome assembly of Cinchona calisaya.</title>
        <authorList>
            <person name="Lian D.C."/>
            <person name="Zhao X.W."/>
            <person name="Wei L."/>
        </authorList>
    </citation>
    <scope>NUCLEOTIDE SEQUENCE [LARGE SCALE GENOMIC DNA]</scope>
    <source>
        <tissue evidence="2">Nenye</tissue>
    </source>
</reference>
<gene>
    <name evidence="2" type="ORF">ACH5RR_007456</name>
</gene>